<dbReference type="EMBL" id="CP023154">
    <property type="protein sequence ID" value="QEK78598.1"/>
    <property type="molecule type" value="Genomic_DNA"/>
</dbReference>
<dbReference type="Proteomes" id="UP000324354">
    <property type="component" value="Chromosome"/>
</dbReference>
<sequence>MKWDKKWNDGIILALETAFISWFTYAFLYQNYLLYKWHRGSPLPSKIPFVLAGIFVGLAFLAWKGRNLLKPLRENNGGALDERS</sequence>
<keyword evidence="1" id="KW-0472">Membrane</keyword>
<name>A0A5C0XQQ1_PYRFU</name>
<dbReference type="GeneID" id="41712742"/>
<dbReference type="RefSeq" id="WP_011012068.1">
    <property type="nucleotide sequence ID" value="NC_003413.1"/>
</dbReference>
<gene>
    <name evidence="2" type="ORF">PFDSM3638_04670</name>
</gene>
<keyword evidence="1" id="KW-1133">Transmembrane helix</keyword>
<keyword evidence="1" id="KW-0812">Transmembrane</keyword>
<feature type="transmembrane region" description="Helical" evidence="1">
    <location>
        <begin position="12"/>
        <end position="35"/>
    </location>
</feature>
<protein>
    <submittedName>
        <fullName evidence="2">Uncharacterized protein</fullName>
    </submittedName>
</protein>
<feature type="transmembrane region" description="Helical" evidence="1">
    <location>
        <begin position="47"/>
        <end position="63"/>
    </location>
</feature>
<evidence type="ECO:0000313" key="3">
    <source>
        <dbReference type="Proteomes" id="UP000324354"/>
    </source>
</evidence>
<dbReference type="AlphaFoldDB" id="A0A5C0XQQ1"/>
<organism evidence="2 3">
    <name type="scientific">Pyrococcus furiosus (strain ATCC 43587 / DSM 3638 / JCM 8422 / Vc1)</name>
    <dbReference type="NCBI Taxonomy" id="186497"/>
    <lineage>
        <taxon>Archaea</taxon>
        <taxon>Methanobacteriati</taxon>
        <taxon>Methanobacteriota</taxon>
        <taxon>Thermococci</taxon>
        <taxon>Thermococcales</taxon>
        <taxon>Thermococcaceae</taxon>
        <taxon>Pyrococcus</taxon>
    </lineage>
</organism>
<dbReference type="OrthoDB" id="86175at2157"/>
<accession>A0A5C0XQQ1</accession>
<evidence type="ECO:0000313" key="2">
    <source>
        <dbReference type="EMBL" id="QEK78598.1"/>
    </source>
</evidence>
<proteinExistence type="predicted"/>
<dbReference type="GeneID" id="13301534"/>
<evidence type="ECO:0000256" key="1">
    <source>
        <dbReference type="SAM" id="Phobius"/>
    </source>
</evidence>
<reference evidence="2 3" key="1">
    <citation type="submission" date="2017-08" db="EMBL/GenBank/DDBJ databases">
        <title>Resequencing and Reannotation of the genome of Pyrococcus furiosus type strain DSM3638.</title>
        <authorList>
            <person name="Reichelt R.M."/>
            <person name="Bunk B."/>
        </authorList>
    </citation>
    <scope>NUCLEOTIDE SEQUENCE [LARGE SCALE GENOMIC DNA]</scope>
    <source>
        <strain evidence="2 3">DSM 3638</strain>
    </source>
</reference>